<dbReference type="Gene3D" id="3.30.1490.190">
    <property type="match status" value="1"/>
</dbReference>
<comment type="similarity">
    <text evidence="2">Belongs to the Fur family.</text>
</comment>
<evidence type="ECO:0000256" key="4">
    <source>
        <dbReference type="ARBA" id="ARBA00022491"/>
    </source>
</evidence>
<keyword evidence="8" id="KW-0805">Transcription regulation</keyword>
<evidence type="ECO:0000256" key="8">
    <source>
        <dbReference type="ARBA" id="ARBA00023015"/>
    </source>
</evidence>
<evidence type="ECO:0000313" key="11">
    <source>
        <dbReference type="EMBL" id="UUI74092.1"/>
    </source>
</evidence>
<evidence type="ECO:0000256" key="3">
    <source>
        <dbReference type="ARBA" id="ARBA00022490"/>
    </source>
</evidence>
<evidence type="ECO:0000256" key="10">
    <source>
        <dbReference type="ARBA" id="ARBA00023163"/>
    </source>
</evidence>
<evidence type="ECO:0000256" key="6">
    <source>
        <dbReference type="ARBA" id="ARBA00022833"/>
    </source>
</evidence>
<accession>A0ABY5KXW5</accession>
<keyword evidence="6" id="KW-0862">Zinc</keyword>
<evidence type="ECO:0000256" key="1">
    <source>
        <dbReference type="ARBA" id="ARBA00004496"/>
    </source>
</evidence>
<sequence>MTTATSEQQLRDNGLRVTATRLAALEALAQHPHADADAVLTEVRASLGTVSVQAVYDVLHALTDAGLVRQIEPAGHPARYERRTGDNHHHVVCRSCGAIDDVDCAVGHAPCLIPSSTSGFTVESAEVTFWGLCPDCQH</sequence>
<dbReference type="InterPro" id="IPR043135">
    <property type="entry name" value="Fur_C"/>
</dbReference>
<dbReference type="EMBL" id="CP101988">
    <property type="protein sequence ID" value="UUI74092.1"/>
    <property type="molecule type" value="Genomic_DNA"/>
</dbReference>
<proteinExistence type="inferred from homology"/>
<comment type="subcellular location">
    <subcellularLocation>
        <location evidence="1">Cytoplasm</location>
    </subcellularLocation>
</comment>
<keyword evidence="9" id="KW-0238">DNA-binding</keyword>
<keyword evidence="7" id="KW-0408">Iron</keyword>
<protein>
    <submittedName>
        <fullName evidence="11">Transcriptional repressor</fullName>
    </submittedName>
</protein>
<evidence type="ECO:0000256" key="7">
    <source>
        <dbReference type="ARBA" id="ARBA00023004"/>
    </source>
</evidence>
<name>A0ABY5KXW5_9CELL</name>
<evidence type="ECO:0000256" key="5">
    <source>
        <dbReference type="ARBA" id="ARBA00022723"/>
    </source>
</evidence>
<dbReference type="CDD" id="cd07153">
    <property type="entry name" value="Fur_like"/>
    <property type="match status" value="1"/>
</dbReference>
<dbReference type="InterPro" id="IPR036388">
    <property type="entry name" value="WH-like_DNA-bd_sf"/>
</dbReference>
<evidence type="ECO:0000256" key="9">
    <source>
        <dbReference type="ARBA" id="ARBA00023125"/>
    </source>
</evidence>
<keyword evidence="10" id="KW-0804">Transcription</keyword>
<organism evidence="11 12">
    <name type="scientific">Cellulomonas chengniuliangii</name>
    <dbReference type="NCBI Taxonomy" id="2968084"/>
    <lineage>
        <taxon>Bacteria</taxon>
        <taxon>Bacillati</taxon>
        <taxon>Actinomycetota</taxon>
        <taxon>Actinomycetes</taxon>
        <taxon>Micrococcales</taxon>
        <taxon>Cellulomonadaceae</taxon>
        <taxon>Cellulomonas</taxon>
    </lineage>
</organism>
<dbReference type="SUPFAM" id="SSF46785">
    <property type="entry name" value="Winged helix' DNA-binding domain"/>
    <property type="match status" value="1"/>
</dbReference>
<dbReference type="PANTHER" id="PTHR33202">
    <property type="entry name" value="ZINC UPTAKE REGULATION PROTEIN"/>
    <property type="match status" value="1"/>
</dbReference>
<keyword evidence="3" id="KW-0963">Cytoplasm</keyword>
<dbReference type="RefSeq" id="WP_227570887.1">
    <property type="nucleotide sequence ID" value="NZ_CP101988.1"/>
</dbReference>
<dbReference type="InterPro" id="IPR002481">
    <property type="entry name" value="FUR"/>
</dbReference>
<dbReference type="Pfam" id="PF01475">
    <property type="entry name" value="FUR"/>
    <property type="match status" value="1"/>
</dbReference>
<gene>
    <name evidence="11" type="ORF">NP064_09635</name>
</gene>
<dbReference type="Gene3D" id="1.10.10.10">
    <property type="entry name" value="Winged helix-like DNA-binding domain superfamily/Winged helix DNA-binding domain"/>
    <property type="match status" value="1"/>
</dbReference>
<dbReference type="InterPro" id="IPR036390">
    <property type="entry name" value="WH_DNA-bd_sf"/>
</dbReference>
<evidence type="ECO:0000313" key="12">
    <source>
        <dbReference type="Proteomes" id="UP001316189"/>
    </source>
</evidence>
<dbReference type="Proteomes" id="UP001316189">
    <property type="component" value="Chromosome"/>
</dbReference>
<reference evidence="11 12" key="1">
    <citation type="submission" date="2022-07" db="EMBL/GenBank/DDBJ databases">
        <title>Novel species in genus cellulomonas.</title>
        <authorList>
            <person name="Ye L."/>
        </authorList>
    </citation>
    <scope>NUCLEOTIDE SEQUENCE [LARGE SCALE GENOMIC DNA]</scope>
    <source>
        <strain evidence="12">zg-Y338</strain>
    </source>
</reference>
<keyword evidence="12" id="KW-1185">Reference proteome</keyword>
<keyword evidence="5" id="KW-0479">Metal-binding</keyword>
<dbReference type="PANTHER" id="PTHR33202:SF18">
    <property type="entry name" value="TRANSCRIPTIONAL REGULATOR FURA"/>
    <property type="match status" value="1"/>
</dbReference>
<keyword evidence="4" id="KW-0678">Repressor</keyword>
<evidence type="ECO:0000256" key="2">
    <source>
        <dbReference type="ARBA" id="ARBA00007957"/>
    </source>
</evidence>